<keyword evidence="4" id="KW-0862">Zinc</keyword>
<evidence type="ECO:0000256" key="6">
    <source>
        <dbReference type="SAM" id="Coils"/>
    </source>
</evidence>
<dbReference type="PANTHER" id="PTHR31742:SF1">
    <property type="entry name" value="RPA-INTERACTING PROTEIN"/>
    <property type="match status" value="1"/>
</dbReference>
<dbReference type="GO" id="GO:0008270">
    <property type="term" value="F:zinc ion binding"/>
    <property type="evidence" value="ECO:0007669"/>
    <property type="project" value="UniProtKB-KW"/>
</dbReference>
<feature type="domain" description="RPA-interacting protein C-terminal" evidence="8">
    <location>
        <begin position="124"/>
        <end position="202"/>
    </location>
</feature>
<protein>
    <recommendedName>
        <fullName evidence="11">RPA-interacting protein C-terminal domain-containing protein</fullName>
    </recommendedName>
</protein>
<dbReference type="Pfam" id="PF14768">
    <property type="entry name" value="RPA_interact_C"/>
    <property type="match status" value="1"/>
</dbReference>
<keyword evidence="2" id="KW-0479">Metal-binding</keyword>
<dbReference type="InterPro" id="IPR028158">
    <property type="entry name" value="RPA_interact_N_dom"/>
</dbReference>
<dbReference type="Pfam" id="PF14766">
    <property type="entry name" value="RPA_interact_N"/>
    <property type="match status" value="1"/>
</dbReference>
<evidence type="ECO:0000256" key="5">
    <source>
        <dbReference type="ARBA" id="ARBA00023242"/>
    </source>
</evidence>
<evidence type="ECO:0000256" key="2">
    <source>
        <dbReference type="ARBA" id="ARBA00022723"/>
    </source>
</evidence>
<evidence type="ECO:0000256" key="1">
    <source>
        <dbReference type="ARBA" id="ARBA00004123"/>
    </source>
</evidence>
<dbReference type="GO" id="GO:0006606">
    <property type="term" value="P:protein import into nucleus"/>
    <property type="evidence" value="ECO:0007669"/>
    <property type="project" value="TreeGrafter"/>
</dbReference>
<dbReference type="InterPro" id="IPR028159">
    <property type="entry name" value="RPA_interact_C_dom"/>
</dbReference>
<reference evidence="9" key="1">
    <citation type="submission" date="2021-03" db="EMBL/GenBank/DDBJ databases">
        <title>Chromosome level genome of the anhydrobiotic midge Polypedilum vanderplanki.</title>
        <authorList>
            <person name="Yoshida Y."/>
            <person name="Kikawada T."/>
            <person name="Gusev O."/>
        </authorList>
    </citation>
    <scope>NUCLEOTIDE SEQUENCE</scope>
    <source>
        <strain evidence="9">NIAS01</strain>
        <tissue evidence="9">Whole body or cell culture</tissue>
    </source>
</reference>
<evidence type="ECO:0000259" key="7">
    <source>
        <dbReference type="Pfam" id="PF14766"/>
    </source>
</evidence>
<comment type="subcellular location">
    <subcellularLocation>
        <location evidence="1">Nucleus</location>
    </subcellularLocation>
</comment>
<name>A0A9J6CM39_POLVA</name>
<dbReference type="GO" id="GO:0005634">
    <property type="term" value="C:nucleus"/>
    <property type="evidence" value="ECO:0007669"/>
    <property type="project" value="UniProtKB-SubCell"/>
</dbReference>
<dbReference type="AlphaFoldDB" id="A0A9J6CM39"/>
<evidence type="ECO:0000256" key="3">
    <source>
        <dbReference type="ARBA" id="ARBA00022771"/>
    </source>
</evidence>
<evidence type="ECO:0000313" key="9">
    <source>
        <dbReference type="EMBL" id="KAG5682670.1"/>
    </source>
</evidence>
<dbReference type="PANTHER" id="PTHR31742">
    <property type="entry name" value="RPA-INTERACTING PROTEIN RPAIN"/>
    <property type="match status" value="1"/>
</dbReference>
<feature type="domain" description="RPA-interacting protein N-terminal" evidence="7">
    <location>
        <begin position="25"/>
        <end position="57"/>
    </location>
</feature>
<keyword evidence="6" id="KW-0175">Coiled coil</keyword>
<evidence type="ECO:0000259" key="8">
    <source>
        <dbReference type="Pfam" id="PF14768"/>
    </source>
</evidence>
<dbReference type="InterPro" id="IPR028156">
    <property type="entry name" value="RIP"/>
</dbReference>
<dbReference type="EMBL" id="JADBJN010000001">
    <property type="protein sequence ID" value="KAG5682670.1"/>
    <property type="molecule type" value="Genomic_DNA"/>
</dbReference>
<comment type="caution">
    <text evidence="9">The sequence shown here is derived from an EMBL/GenBank/DDBJ whole genome shotgun (WGS) entry which is preliminary data.</text>
</comment>
<gene>
    <name evidence="9" type="ORF">PVAND_012008</name>
</gene>
<dbReference type="OrthoDB" id="435311at2759"/>
<evidence type="ECO:0000313" key="10">
    <source>
        <dbReference type="Proteomes" id="UP001107558"/>
    </source>
</evidence>
<sequence length="208" mass="24480">MNVNASPTYHTSTEQKLKARNCALMLKNGSPKLRDILRENCRIRMKQSRQDAFSMSRNVTIERRQLINTIVKEELANKQIENDIELHENILKEILDNWDDWQNEEIEKQLRDLDPDNDTNQNIFCPVCQTNLLKLQENIISCNCGLRLYYPKSLHEFYEIILMNVKAHEERCFNKLTFFTEPKVGFKVLALNTLCTCCDYYASIVELL</sequence>
<keyword evidence="10" id="KW-1185">Reference proteome</keyword>
<keyword evidence="5" id="KW-0539">Nucleus</keyword>
<evidence type="ECO:0008006" key="11">
    <source>
        <dbReference type="Google" id="ProtNLM"/>
    </source>
</evidence>
<accession>A0A9J6CM39</accession>
<evidence type="ECO:0000256" key="4">
    <source>
        <dbReference type="ARBA" id="ARBA00022833"/>
    </source>
</evidence>
<feature type="coiled-coil region" evidence="6">
    <location>
        <begin position="63"/>
        <end position="97"/>
    </location>
</feature>
<organism evidence="9 10">
    <name type="scientific">Polypedilum vanderplanki</name>
    <name type="common">Sleeping chironomid midge</name>
    <dbReference type="NCBI Taxonomy" id="319348"/>
    <lineage>
        <taxon>Eukaryota</taxon>
        <taxon>Metazoa</taxon>
        <taxon>Ecdysozoa</taxon>
        <taxon>Arthropoda</taxon>
        <taxon>Hexapoda</taxon>
        <taxon>Insecta</taxon>
        <taxon>Pterygota</taxon>
        <taxon>Neoptera</taxon>
        <taxon>Endopterygota</taxon>
        <taxon>Diptera</taxon>
        <taxon>Nematocera</taxon>
        <taxon>Chironomoidea</taxon>
        <taxon>Chironomidae</taxon>
        <taxon>Chironominae</taxon>
        <taxon>Polypedilum</taxon>
        <taxon>Polypedilum</taxon>
    </lineage>
</organism>
<dbReference type="Proteomes" id="UP001107558">
    <property type="component" value="Chromosome 1"/>
</dbReference>
<keyword evidence="3" id="KW-0863">Zinc-finger</keyword>
<proteinExistence type="predicted"/>